<keyword evidence="12 15" id="KW-0472">Membrane</keyword>
<dbReference type="Gene3D" id="3.30.40.10">
    <property type="entry name" value="Zinc/RING finger domain, C3HC4 (zinc finger)"/>
    <property type="match status" value="1"/>
</dbReference>
<evidence type="ECO:0000256" key="11">
    <source>
        <dbReference type="ARBA" id="ARBA00022989"/>
    </source>
</evidence>
<gene>
    <name evidence="17" type="ORF">Cni_G06355</name>
</gene>
<dbReference type="InterPro" id="IPR001841">
    <property type="entry name" value="Znf_RING"/>
</dbReference>
<dbReference type="PROSITE" id="PS50089">
    <property type="entry name" value="ZF_RING_2"/>
    <property type="match status" value="1"/>
</dbReference>
<dbReference type="AlphaFoldDB" id="A0AAQ3JWV3"/>
<keyword evidence="7" id="KW-0479">Metal-binding</keyword>
<evidence type="ECO:0000256" key="2">
    <source>
        <dbReference type="ARBA" id="ARBA00004167"/>
    </source>
</evidence>
<proteinExistence type="predicted"/>
<keyword evidence="8 13" id="KW-0863">Zinc-finger</keyword>
<keyword evidence="18" id="KW-1185">Reference proteome</keyword>
<evidence type="ECO:0000313" key="17">
    <source>
        <dbReference type="EMBL" id="WOK97647.1"/>
    </source>
</evidence>
<feature type="compositionally biased region" description="Low complexity" evidence="14">
    <location>
        <begin position="211"/>
        <end position="235"/>
    </location>
</feature>
<evidence type="ECO:0000256" key="14">
    <source>
        <dbReference type="SAM" id="MobiDB-lite"/>
    </source>
</evidence>
<keyword evidence="10" id="KW-0862">Zinc</keyword>
<evidence type="ECO:0000256" key="9">
    <source>
        <dbReference type="ARBA" id="ARBA00022786"/>
    </source>
</evidence>
<keyword evidence="6 15" id="KW-0812">Transmembrane</keyword>
<evidence type="ECO:0000313" key="18">
    <source>
        <dbReference type="Proteomes" id="UP001327560"/>
    </source>
</evidence>
<dbReference type="Pfam" id="PF13639">
    <property type="entry name" value="zf-RING_2"/>
    <property type="match status" value="1"/>
</dbReference>
<accession>A0AAQ3JWV3</accession>
<dbReference type="EMBL" id="CP136891">
    <property type="protein sequence ID" value="WOK97647.1"/>
    <property type="molecule type" value="Genomic_DNA"/>
</dbReference>
<evidence type="ECO:0000256" key="10">
    <source>
        <dbReference type="ARBA" id="ARBA00022833"/>
    </source>
</evidence>
<evidence type="ECO:0000256" key="15">
    <source>
        <dbReference type="SAM" id="Phobius"/>
    </source>
</evidence>
<dbReference type="GO" id="GO:0016020">
    <property type="term" value="C:membrane"/>
    <property type="evidence" value="ECO:0007669"/>
    <property type="project" value="UniProtKB-SubCell"/>
</dbReference>
<evidence type="ECO:0000259" key="16">
    <source>
        <dbReference type="PROSITE" id="PS50089"/>
    </source>
</evidence>
<keyword evidence="9" id="KW-0833">Ubl conjugation pathway</keyword>
<feature type="domain" description="RING-type" evidence="16">
    <location>
        <begin position="157"/>
        <end position="199"/>
    </location>
</feature>
<evidence type="ECO:0000256" key="7">
    <source>
        <dbReference type="ARBA" id="ARBA00022723"/>
    </source>
</evidence>
<dbReference type="GO" id="GO:0008270">
    <property type="term" value="F:zinc ion binding"/>
    <property type="evidence" value="ECO:0007669"/>
    <property type="project" value="UniProtKB-KW"/>
</dbReference>
<dbReference type="GO" id="GO:0061630">
    <property type="term" value="F:ubiquitin protein ligase activity"/>
    <property type="evidence" value="ECO:0007669"/>
    <property type="project" value="UniProtKB-EC"/>
</dbReference>
<organism evidence="17 18">
    <name type="scientific">Canna indica</name>
    <name type="common">Indian-shot</name>
    <dbReference type="NCBI Taxonomy" id="4628"/>
    <lineage>
        <taxon>Eukaryota</taxon>
        <taxon>Viridiplantae</taxon>
        <taxon>Streptophyta</taxon>
        <taxon>Embryophyta</taxon>
        <taxon>Tracheophyta</taxon>
        <taxon>Spermatophyta</taxon>
        <taxon>Magnoliopsida</taxon>
        <taxon>Liliopsida</taxon>
        <taxon>Zingiberales</taxon>
        <taxon>Cannaceae</taxon>
        <taxon>Canna</taxon>
    </lineage>
</organism>
<dbReference type="FunFam" id="3.30.40.10:FF:000187">
    <property type="entry name" value="E3 ubiquitin-protein ligase ATL6"/>
    <property type="match status" value="1"/>
</dbReference>
<dbReference type="GO" id="GO:0016567">
    <property type="term" value="P:protein ubiquitination"/>
    <property type="evidence" value="ECO:0007669"/>
    <property type="project" value="InterPro"/>
</dbReference>
<dbReference type="EC" id="2.3.2.27" evidence="4"/>
<dbReference type="SUPFAM" id="SSF57850">
    <property type="entry name" value="RING/U-box"/>
    <property type="match status" value="1"/>
</dbReference>
<evidence type="ECO:0000256" key="13">
    <source>
        <dbReference type="PROSITE-ProRule" id="PRU00175"/>
    </source>
</evidence>
<evidence type="ECO:0000256" key="12">
    <source>
        <dbReference type="ARBA" id="ARBA00023136"/>
    </source>
</evidence>
<dbReference type="InterPro" id="IPR013083">
    <property type="entry name" value="Znf_RING/FYVE/PHD"/>
</dbReference>
<keyword evidence="5" id="KW-0808">Transferase</keyword>
<dbReference type="PANTHER" id="PTHR46913">
    <property type="entry name" value="RING-H2 FINGER PROTEIN ATL16"/>
    <property type="match status" value="1"/>
</dbReference>
<evidence type="ECO:0000256" key="3">
    <source>
        <dbReference type="ARBA" id="ARBA00004906"/>
    </source>
</evidence>
<protein>
    <recommendedName>
        <fullName evidence="4">RING-type E3 ubiquitin transferase</fullName>
        <ecNumber evidence="4">2.3.2.27</ecNumber>
    </recommendedName>
</protein>
<evidence type="ECO:0000256" key="4">
    <source>
        <dbReference type="ARBA" id="ARBA00012483"/>
    </source>
</evidence>
<feature type="transmembrane region" description="Helical" evidence="15">
    <location>
        <begin position="60"/>
        <end position="83"/>
    </location>
</feature>
<dbReference type="InterPro" id="IPR044600">
    <property type="entry name" value="ATL1/ATL16-like"/>
</dbReference>
<dbReference type="Proteomes" id="UP001327560">
    <property type="component" value="Chromosome 2"/>
</dbReference>
<keyword evidence="11 15" id="KW-1133">Transmembrane helix</keyword>
<name>A0AAQ3JWV3_9LILI</name>
<comment type="catalytic activity">
    <reaction evidence="1">
        <text>S-ubiquitinyl-[E2 ubiquitin-conjugating enzyme]-L-cysteine + [acceptor protein]-L-lysine = [E2 ubiquitin-conjugating enzyme]-L-cysteine + N(6)-ubiquitinyl-[acceptor protein]-L-lysine.</text>
        <dbReference type="EC" id="2.3.2.27"/>
    </reaction>
</comment>
<evidence type="ECO:0000256" key="8">
    <source>
        <dbReference type="ARBA" id="ARBA00022771"/>
    </source>
</evidence>
<evidence type="ECO:0000256" key="5">
    <source>
        <dbReference type="ARBA" id="ARBA00022679"/>
    </source>
</evidence>
<evidence type="ECO:0000256" key="6">
    <source>
        <dbReference type="ARBA" id="ARBA00022692"/>
    </source>
</evidence>
<comment type="pathway">
    <text evidence="3">Protein modification; protein ubiquitination.</text>
</comment>
<dbReference type="CDD" id="cd16461">
    <property type="entry name" value="RING-H2_EL5-like"/>
    <property type="match status" value="1"/>
</dbReference>
<reference evidence="17 18" key="1">
    <citation type="submission" date="2023-10" db="EMBL/GenBank/DDBJ databases">
        <title>Chromosome-scale genome assembly provides insights into flower coloration mechanisms of Canna indica.</title>
        <authorList>
            <person name="Li C."/>
        </authorList>
    </citation>
    <scope>NUCLEOTIDE SEQUENCE [LARGE SCALE GENOMIC DNA]</scope>
    <source>
        <tissue evidence="17">Flower</tissue>
    </source>
</reference>
<sequence length="385" mass="41511">MAMAFRPKRLLFFAPGAASFSPNCNLFDECLPPPPPPLPPLPQDPSTTIRFHRSSSLVPALPIAAGCLVAAAVVALLITLFILRLRRRRRRRVNRLDAAVAGDGADAPIDVDGDGEDVIHHVWYIRTVGLDESTIGAITAWAYKADDGVLDASATDCAVCLSEFRDGELVRLLPKCAHAFHVSCIDTWLRSHVNCPLCRAPVVAPNATVSSGDSGISTASSSSSSSVPSPESGLGNMEPNSISSALGNRNLFVGDAQQLDVARGTLEEEVEGERLELGSRVRTVLDSIPSPQLLVSIDVVEDGFQPIRRSASMGSIISALELEGLNDIISRKKPAFEQEWNHRTRVKHSSSITSLHKEMERSSGCSSERFFLSIRGRARGSLLPM</sequence>
<comment type="subcellular location">
    <subcellularLocation>
        <location evidence="2">Membrane</location>
        <topology evidence="2">Single-pass membrane protein</topology>
    </subcellularLocation>
</comment>
<dbReference type="SMART" id="SM00184">
    <property type="entry name" value="RING"/>
    <property type="match status" value="1"/>
</dbReference>
<evidence type="ECO:0000256" key="1">
    <source>
        <dbReference type="ARBA" id="ARBA00000900"/>
    </source>
</evidence>
<feature type="region of interest" description="Disordered" evidence="14">
    <location>
        <begin position="211"/>
        <end position="240"/>
    </location>
</feature>
<dbReference type="SMART" id="SM01197">
    <property type="entry name" value="FANCL_C"/>
    <property type="match status" value="1"/>
</dbReference>
<dbReference type="PANTHER" id="PTHR46913:SF19">
    <property type="entry name" value="RING-TYPE E3 UBIQUITIN TRANSFERASE"/>
    <property type="match status" value="1"/>
</dbReference>